<dbReference type="Pfam" id="PF08241">
    <property type="entry name" value="Methyltransf_11"/>
    <property type="match status" value="1"/>
</dbReference>
<dbReference type="InterPro" id="IPR013216">
    <property type="entry name" value="Methyltransf_11"/>
</dbReference>
<dbReference type="Gene3D" id="3.40.50.150">
    <property type="entry name" value="Vaccinia Virus protein VP39"/>
    <property type="match status" value="1"/>
</dbReference>
<name>A0A9E7UB97_9EURY</name>
<dbReference type="AlphaFoldDB" id="A0A9E7UB97"/>
<gene>
    <name evidence="2" type="ORF">N0B31_00930</name>
</gene>
<sequence>MPDDPPAEATDGSHEAHEVYDETASAYAAGNPSADARAAYEWPAVREVLPDVDGRRVLDAGTGTGHYAAWLAERGADVVGLDASAGMLREAHERTDGPAFVHGDLRAPLPFPDATFDLVCSQLTLDHVEDWDAPFAEFARVCRPGGTLVVSVDHPFTTYFVVEEEPEAVGNATAQSADYYAVERFEKVWPHVEGEGETRMPVYRRPLAEVTRPLFAAGFAVTDLREPEPESDAEHLRYFAERTPRFLVVCAEKE</sequence>
<dbReference type="PANTHER" id="PTHR43591">
    <property type="entry name" value="METHYLTRANSFERASE"/>
    <property type="match status" value="1"/>
</dbReference>
<keyword evidence="2" id="KW-0489">Methyltransferase</keyword>
<feature type="domain" description="Methyltransferase type 11" evidence="1">
    <location>
        <begin position="58"/>
        <end position="150"/>
    </location>
</feature>
<dbReference type="GO" id="GO:0032259">
    <property type="term" value="P:methylation"/>
    <property type="evidence" value="ECO:0007669"/>
    <property type="project" value="UniProtKB-KW"/>
</dbReference>
<dbReference type="GeneID" id="74940942"/>
<keyword evidence="3" id="KW-1185">Reference proteome</keyword>
<evidence type="ECO:0000259" key="1">
    <source>
        <dbReference type="Pfam" id="PF08241"/>
    </source>
</evidence>
<dbReference type="Proteomes" id="UP001057580">
    <property type="component" value="Chromosome"/>
</dbReference>
<organism evidence="2 3">
    <name type="scientific">Salinirubellus salinus</name>
    <dbReference type="NCBI Taxonomy" id="1364945"/>
    <lineage>
        <taxon>Archaea</taxon>
        <taxon>Methanobacteriati</taxon>
        <taxon>Methanobacteriota</taxon>
        <taxon>Stenosarchaea group</taxon>
        <taxon>Halobacteria</taxon>
        <taxon>Halobacteriales</taxon>
        <taxon>Natronomonadaceae</taxon>
        <taxon>Salinirubellus</taxon>
    </lineage>
</organism>
<evidence type="ECO:0000313" key="3">
    <source>
        <dbReference type="Proteomes" id="UP001057580"/>
    </source>
</evidence>
<dbReference type="EMBL" id="CP104003">
    <property type="protein sequence ID" value="UWM54857.1"/>
    <property type="molecule type" value="Genomic_DNA"/>
</dbReference>
<accession>A0A9E7UB97</accession>
<dbReference type="KEGG" id="ssai:N0B31_00930"/>
<evidence type="ECO:0000313" key="2">
    <source>
        <dbReference type="EMBL" id="UWM54857.1"/>
    </source>
</evidence>
<dbReference type="GO" id="GO:0008757">
    <property type="term" value="F:S-adenosylmethionine-dependent methyltransferase activity"/>
    <property type="evidence" value="ECO:0007669"/>
    <property type="project" value="InterPro"/>
</dbReference>
<reference evidence="2" key="1">
    <citation type="submission" date="2022-09" db="EMBL/GenBank/DDBJ databases">
        <title>Diverse halophilic archaea isolated from saline environments.</title>
        <authorList>
            <person name="Cui H.-L."/>
        </authorList>
    </citation>
    <scope>NUCLEOTIDE SEQUENCE</scope>
    <source>
        <strain evidence="2">ZS-35-S2</strain>
    </source>
</reference>
<dbReference type="CDD" id="cd02440">
    <property type="entry name" value="AdoMet_MTases"/>
    <property type="match status" value="1"/>
</dbReference>
<proteinExistence type="predicted"/>
<keyword evidence="2" id="KW-0808">Transferase</keyword>
<dbReference type="InterPro" id="IPR029063">
    <property type="entry name" value="SAM-dependent_MTases_sf"/>
</dbReference>
<dbReference type="RefSeq" id="WP_260593853.1">
    <property type="nucleotide sequence ID" value="NZ_CP104003.1"/>
</dbReference>
<dbReference type="SUPFAM" id="SSF53335">
    <property type="entry name" value="S-adenosyl-L-methionine-dependent methyltransferases"/>
    <property type="match status" value="1"/>
</dbReference>
<protein>
    <submittedName>
        <fullName evidence="2">Class I SAM-dependent methyltransferase</fullName>
    </submittedName>
</protein>